<evidence type="ECO:0000313" key="7">
    <source>
        <dbReference type="EMBL" id="EAR23260.1"/>
    </source>
</evidence>
<dbReference type="Pfam" id="PF00501">
    <property type="entry name" value="AMP-binding"/>
    <property type="match status" value="1"/>
</dbReference>
<dbReference type="Gene3D" id="2.30.38.10">
    <property type="entry name" value="Luciferase, Domain 3"/>
    <property type="match status" value="1"/>
</dbReference>
<dbReference type="CDD" id="cd02440">
    <property type="entry name" value="AdoMet_MTases"/>
    <property type="match status" value="1"/>
</dbReference>
<dbReference type="Gene3D" id="3.30.559.30">
    <property type="entry name" value="Nonribosomal peptide synthetase, condensation domain"/>
    <property type="match status" value="1"/>
</dbReference>
<accession>A4BLS2</accession>
<dbReference type="GO" id="GO:0009403">
    <property type="term" value="P:toxin biosynthetic process"/>
    <property type="evidence" value="ECO:0007669"/>
    <property type="project" value="UniProtKB-ARBA"/>
</dbReference>
<dbReference type="InterPro" id="IPR001031">
    <property type="entry name" value="Thioesterase"/>
</dbReference>
<dbReference type="InterPro" id="IPR000873">
    <property type="entry name" value="AMP-dep_synth/lig_dom"/>
</dbReference>
<dbReference type="Gene3D" id="3.40.50.980">
    <property type="match status" value="2"/>
</dbReference>
<dbReference type="Gene3D" id="3.30.300.30">
    <property type="match status" value="2"/>
</dbReference>
<dbReference type="InterPro" id="IPR057737">
    <property type="entry name" value="Condensation_MtbB-like"/>
</dbReference>
<dbReference type="PANTHER" id="PTHR45527:SF10">
    <property type="entry name" value="PYOCHELIN SYNTHASE PCHF"/>
    <property type="match status" value="1"/>
</dbReference>
<dbReference type="OrthoDB" id="9757559at2"/>
<dbReference type="SUPFAM" id="SSF56801">
    <property type="entry name" value="Acetyl-CoA synthetase-like"/>
    <property type="match status" value="1"/>
</dbReference>
<gene>
    <name evidence="7" type="ORF">NB231_15608</name>
</gene>
<dbReference type="GO" id="GO:0043041">
    <property type="term" value="P:amino acid activation for nonribosomal peptide biosynthetic process"/>
    <property type="evidence" value="ECO:0007669"/>
    <property type="project" value="TreeGrafter"/>
</dbReference>
<dbReference type="Pfam" id="PF00975">
    <property type="entry name" value="Thioesterase"/>
    <property type="match status" value="1"/>
</dbReference>
<keyword evidence="3" id="KW-0596">Phosphopantetheine</keyword>
<dbReference type="RefSeq" id="WP_005004345.1">
    <property type="nucleotide sequence ID" value="NZ_CH672427.1"/>
</dbReference>
<protein>
    <submittedName>
        <fullName evidence="7">Pyochelin synthetase F</fullName>
    </submittedName>
</protein>
<dbReference type="SUPFAM" id="SSF53474">
    <property type="entry name" value="alpha/beta-Hydrolases"/>
    <property type="match status" value="1"/>
</dbReference>
<proteinExistence type="predicted"/>
<dbReference type="Gene3D" id="3.40.50.1820">
    <property type="entry name" value="alpha/beta hydrolase"/>
    <property type="match status" value="1"/>
</dbReference>
<evidence type="ECO:0000256" key="3">
    <source>
        <dbReference type="ARBA" id="ARBA00022450"/>
    </source>
</evidence>
<dbReference type="FunFam" id="3.40.50.12780:FF:000012">
    <property type="entry name" value="Non-ribosomal peptide synthetase"/>
    <property type="match status" value="1"/>
</dbReference>
<dbReference type="Proteomes" id="UP000003374">
    <property type="component" value="Unassembled WGS sequence"/>
</dbReference>
<dbReference type="InterPro" id="IPR001242">
    <property type="entry name" value="Condensation_dom"/>
</dbReference>
<dbReference type="GO" id="GO:0016874">
    <property type="term" value="F:ligase activity"/>
    <property type="evidence" value="ECO:0007669"/>
    <property type="project" value="UniProtKB-KW"/>
</dbReference>
<dbReference type="InterPro" id="IPR036736">
    <property type="entry name" value="ACP-like_sf"/>
</dbReference>
<dbReference type="Gene3D" id="3.40.50.150">
    <property type="entry name" value="Vaccinia Virus protein VP39"/>
    <property type="match status" value="1"/>
</dbReference>
<dbReference type="InterPro" id="IPR045851">
    <property type="entry name" value="AMP-bd_C_sf"/>
</dbReference>
<dbReference type="NCBIfam" id="TIGR01733">
    <property type="entry name" value="AA-adenyl-dom"/>
    <property type="match status" value="1"/>
</dbReference>
<dbReference type="PANTHER" id="PTHR45527">
    <property type="entry name" value="NONRIBOSOMAL PEPTIDE SYNTHETASE"/>
    <property type="match status" value="1"/>
</dbReference>
<dbReference type="eggNOG" id="COG3319">
    <property type="taxonomic scope" value="Bacteria"/>
</dbReference>
<dbReference type="InterPro" id="IPR029058">
    <property type="entry name" value="AB_hydrolase_fold"/>
</dbReference>
<comment type="cofactor">
    <cofactor evidence="1">
        <name>pantetheine 4'-phosphate</name>
        <dbReference type="ChEBI" id="CHEBI:47942"/>
    </cofactor>
</comment>
<dbReference type="SUPFAM" id="SSF52777">
    <property type="entry name" value="CoA-dependent acyltransferases"/>
    <property type="match status" value="2"/>
</dbReference>
<dbReference type="GO" id="GO:0005737">
    <property type="term" value="C:cytoplasm"/>
    <property type="evidence" value="ECO:0007669"/>
    <property type="project" value="TreeGrafter"/>
</dbReference>
<keyword evidence="4" id="KW-0597">Phosphoprotein</keyword>
<dbReference type="SUPFAM" id="SSF53335">
    <property type="entry name" value="S-adenosyl-L-methionine-dependent methyltransferases"/>
    <property type="match status" value="1"/>
</dbReference>
<keyword evidence="5" id="KW-0436">Ligase</keyword>
<dbReference type="InterPro" id="IPR020845">
    <property type="entry name" value="AMP-binding_CS"/>
</dbReference>
<reference evidence="7 8" key="1">
    <citation type="submission" date="2006-02" db="EMBL/GenBank/DDBJ databases">
        <authorList>
            <person name="Waterbury J."/>
            <person name="Ferriera S."/>
            <person name="Johnson J."/>
            <person name="Kravitz S."/>
            <person name="Halpern A."/>
            <person name="Remington K."/>
            <person name="Beeson K."/>
            <person name="Tran B."/>
            <person name="Rogers Y.-H."/>
            <person name="Friedman R."/>
            <person name="Venter J.C."/>
        </authorList>
    </citation>
    <scope>NUCLEOTIDE SEQUENCE [LARGE SCALE GENOMIC DNA]</scope>
    <source>
        <strain evidence="7 8">Nb-231</strain>
    </source>
</reference>
<dbReference type="InterPro" id="IPR029063">
    <property type="entry name" value="SAM-dependent_MTases_sf"/>
</dbReference>
<dbReference type="Pfam" id="PF00550">
    <property type="entry name" value="PP-binding"/>
    <property type="match status" value="1"/>
</dbReference>
<dbReference type="PROSITE" id="PS50075">
    <property type="entry name" value="CARRIER"/>
    <property type="match status" value="1"/>
</dbReference>
<evidence type="ECO:0000256" key="4">
    <source>
        <dbReference type="ARBA" id="ARBA00022553"/>
    </source>
</evidence>
<dbReference type="eggNOG" id="COG1020">
    <property type="taxonomic scope" value="Bacteria"/>
</dbReference>
<keyword evidence="8" id="KW-1185">Reference proteome</keyword>
<dbReference type="PROSITE" id="PS00455">
    <property type="entry name" value="AMP_BINDING"/>
    <property type="match status" value="1"/>
</dbReference>
<name>A4BLS2_9GAMM</name>
<evidence type="ECO:0000256" key="5">
    <source>
        <dbReference type="ARBA" id="ARBA00022598"/>
    </source>
</evidence>
<sequence length="1833" mass="202770">MNANALIEELQGLGVELWAEEEQLRFRAPRGVLTEEKIAVLRTHKTQIIDLLRTDKAGAVAADAQARHEPFPLTEVQEAYLLGRSESFGFGGVACHGYLEAIYPELDPAALQDAWNDLIHRHDMLRAVISADGYQRVLPEVPCYRIAVQDGRDWAPSELEQHLRASRAEMDHRLYDTGKWPLFELRLTRTRGGDILHFSLDALIADWASAGILFSELNQILRGHGDTLPALDIRFRDYLLAERRLRDGVAYRRARDYWMDRVEALPSAPELPLLSRTAVENRARFRRHHWRLPRGHWEALRRQASMFSLTASNVVLAAYVAVLQRWSRSPHFSLNLTLLNRQPLHPQVNRLVGDFTSVSLLEVPAFGGRPFHEQAAVLGEQLFADLDHRLFSGVEVIREISRRRGHEAAFMPVVFTSAIGLDGTGEMDIGCRLENGVTQTPQVFLDCQVRDDADGLELNWDVRQGVFPEGLIDDMWDAFQTLILDLASGGRSWSAANSLPLPAWQTSIRAQVNDTEAPVSNRLLHQTVLEQAERTPEAIAIVGPEDTLCYRTLALRAAAVAEALRDGGCQPGERVAILMRKGVEQVVAVLGILLAGAVYLPLETTQPVRRRDKVLANASVAVVLTQSCHRPLDLPDTVRTIETDTLGEAQRMPRISQGAPNTLAYVIYTSGSTGDPKGVMITHQAALNTIDDINRRFEVDAGDRVLGLAQLGFDLSVYDIFGPLSQGGALVLPDAERGADPSHWAQCVIEHDVTVWNSVPAQLQMLANYLDGEPATLTTLRLALVSGDWVPLTLHDHIRRHAPCLSLVALGGATEASIWSNYHRVEKLDPEWTSIPYGRPLANQGFRVLDAEFRDRPVWVPGELYITGLGLSTGYLGDPVLTEARFFPHPLDGQRLYRTGDLARYLRSGELEFLGRDDGQVKVRGHRVELGEVEAAILAHPNVAAAVAITADNDSSDRMLLGFAEPRRGVEAHQVSAEFGEAARRMAEYQLRGLECEGVGTQVNALHHAALASLLNVMLEHRLFVDRESRCSSDQVIQALAAEPRHHWLIRRWLALLVRNGWLSKGDNEDQYWRTADIDSAGVEQAWRRVETGVERRWCTREFIDYHKAHVARLPELLSGEQNPFELLFPRGEQDIALALYRDDLITRYNNHAVAALLNRLALERTEATPLRVLEIGAGTGATTSAVVPMLDGFQVEYLFTDLTPFFLSAARQSWGNLPWMRFGLFNLDQDYRAQGLAPNSQDVVLSAGVLNSTRDPEAAVERIIELLAPGGWLILTEPTVEHPHILLTQGFMMEPDGDRETGRAPFSSREAWLAVLKSKGGQDLICLPELTHPLAVCGMNLIAARFKSDRAPLSDTDLFAFLSERLPGYMMPAHIQVLDRLPLTANGKLDRKTLAGWKPAPLIQGGGHTEEQSADPLVDGLRALWAAALGLPHIGTEDNFYDQGADSLVLARVAGQLRETVPEAQAFTYDALLRQMLNEPTVAALARALRSSPGDAEPAANSSATIADVGAARPRPGSNSLIVPFGGGEGPVRVLFHAALGTMDYFQHLGRTLAAQQQGPVVGLAVADPERYLAIPHQELINRVADDYAQRLVDEGYRRFQLIGYCLGGLLAMEVSRRLLERGLEVIDLTLVDSIPMFIETDEELAFEAIFAPNLNLDPVKDVFGAGVEHEDVYRAIDTLMHQYDRRIPAGAMAGLDGDDGLRVVAEAVRQRSAIPQDERLAGYARLAGGQAGVPVGPELIPALFRVCRHSMRAARFDPPPYVGNINYLRCREQQSFGITAGIGHYAAPFWENTCLGVFNLVDVPGNHFSVIEPPHVEEVATRLAETLRGNR</sequence>
<dbReference type="SUPFAM" id="SSF47336">
    <property type="entry name" value="ACP-like"/>
    <property type="match status" value="1"/>
</dbReference>
<dbReference type="Pfam" id="PF08242">
    <property type="entry name" value="Methyltransf_12"/>
    <property type="match status" value="1"/>
</dbReference>
<dbReference type="Pfam" id="PF00668">
    <property type="entry name" value="Condensation"/>
    <property type="match status" value="1"/>
</dbReference>
<dbReference type="HOGENOM" id="CLU_000022_2_15_6"/>
<dbReference type="InterPro" id="IPR013217">
    <property type="entry name" value="Methyltransf_12"/>
</dbReference>
<dbReference type="InterPro" id="IPR044894">
    <property type="entry name" value="TubC_N_sf"/>
</dbReference>
<dbReference type="CDD" id="cd19535">
    <property type="entry name" value="Cyc_NRPS"/>
    <property type="match status" value="1"/>
</dbReference>
<dbReference type="InterPro" id="IPR009081">
    <property type="entry name" value="PP-bd_ACP"/>
</dbReference>
<evidence type="ECO:0000256" key="2">
    <source>
        <dbReference type="ARBA" id="ARBA00004924"/>
    </source>
</evidence>
<dbReference type="Pfam" id="PF18563">
    <property type="entry name" value="TubC_N"/>
    <property type="match status" value="1"/>
</dbReference>
<dbReference type="InterPro" id="IPR041464">
    <property type="entry name" value="TubC_N"/>
</dbReference>
<dbReference type="FunFam" id="3.30.559.10:FF:000023">
    <property type="entry name" value="Non-ribosomal peptide synthetase"/>
    <property type="match status" value="1"/>
</dbReference>
<dbReference type="Gene3D" id="1.10.1200.10">
    <property type="entry name" value="ACP-like"/>
    <property type="match status" value="1"/>
</dbReference>
<feature type="domain" description="Carrier" evidence="6">
    <location>
        <begin position="1413"/>
        <end position="1494"/>
    </location>
</feature>
<evidence type="ECO:0000313" key="8">
    <source>
        <dbReference type="Proteomes" id="UP000003374"/>
    </source>
</evidence>
<dbReference type="InterPro" id="IPR010071">
    <property type="entry name" value="AA_adenyl_dom"/>
</dbReference>
<dbReference type="GO" id="GO:0031177">
    <property type="term" value="F:phosphopantetheine binding"/>
    <property type="evidence" value="ECO:0007669"/>
    <property type="project" value="TreeGrafter"/>
</dbReference>
<dbReference type="FunFam" id="3.30.559.30:FF:000006">
    <property type="entry name" value="Yersiniabactin polyketide/non-ribosomal peptide synthetase"/>
    <property type="match status" value="1"/>
</dbReference>
<evidence type="ECO:0000259" key="6">
    <source>
        <dbReference type="PROSITE" id="PS50075"/>
    </source>
</evidence>
<evidence type="ECO:0000256" key="1">
    <source>
        <dbReference type="ARBA" id="ARBA00001957"/>
    </source>
</evidence>
<comment type="caution">
    <text evidence="7">The sequence shown here is derived from an EMBL/GenBank/DDBJ whole genome shotgun (WGS) entry which is preliminary data.</text>
</comment>
<comment type="pathway">
    <text evidence="2">Siderophore biosynthesis.</text>
</comment>
<dbReference type="STRING" id="314278.NB231_15608"/>
<dbReference type="Gene3D" id="3.30.559.10">
    <property type="entry name" value="Chloramphenicol acetyltransferase-like domain"/>
    <property type="match status" value="1"/>
</dbReference>
<organism evidence="7 8">
    <name type="scientific">Nitrococcus mobilis Nb-231</name>
    <dbReference type="NCBI Taxonomy" id="314278"/>
    <lineage>
        <taxon>Bacteria</taxon>
        <taxon>Pseudomonadati</taxon>
        <taxon>Pseudomonadota</taxon>
        <taxon>Gammaproteobacteria</taxon>
        <taxon>Chromatiales</taxon>
        <taxon>Ectothiorhodospiraceae</taxon>
        <taxon>Nitrococcus</taxon>
    </lineage>
</organism>
<dbReference type="InterPro" id="IPR023213">
    <property type="entry name" value="CAT-like_dom_sf"/>
</dbReference>
<dbReference type="EMBL" id="AAOF01000001">
    <property type="protein sequence ID" value="EAR23260.1"/>
    <property type="molecule type" value="Genomic_DNA"/>
</dbReference>
<dbReference type="Gene3D" id="1.10.10.1830">
    <property type="entry name" value="Non-ribosomal peptide synthase, adenylation domain"/>
    <property type="match status" value="1"/>
</dbReference>